<gene>
    <name evidence="1" type="ORF">AVEN_113099_1</name>
</gene>
<proteinExistence type="predicted"/>
<comment type="caution">
    <text evidence="1">The sequence shown here is derived from an EMBL/GenBank/DDBJ whole genome shotgun (WGS) entry which is preliminary data.</text>
</comment>
<sequence>MLFFDERINDDNHFKTECGHYSLCYTDVLTHMWEELDYHLHMCVGQKMEPSCAEQVQPCKPGGFSFYLVKMPPVYLVSLLFCDRSRSTP</sequence>
<dbReference type="EMBL" id="BGPR01071177">
    <property type="protein sequence ID" value="GBO44449.1"/>
    <property type="molecule type" value="Genomic_DNA"/>
</dbReference>
<keyword evidence="2" id="KW-1185">Reference proteome</keyword>
<evidence type="ECO:0000313" key="1">
    <source>
        <dbReference type="EMBL" id="GBO44449.1"/>
    </source>
</evidence>
<reference evidence="1 2" key="1">
    <citation type="journal article" date="2019" name="Sci. Rep.">
        <title>Orb-weaving spider Araneus ventricosus genome elucidates the spidroin gene catalogue.</title>
        <authorList>
            <person name="Kono N."/>
            <person name="Nakamura H."/>
            <person name="Ohtoshi R."/>
            <person name="Moran D.A.P."/>
            <person name="Shinohara A."/>
            <person name="Yoshida Y."/>
            <person name="Fujiwara M."/>
            <person name="Mori M."/>
            <person name="Tomita M."/>
            <person name="Arakawa K."/>
        </authorList>
    </citation>
    <scope>NUCLEOTIDE SEQUENCE [LARGE SCALE GENOMIC DNA]</scope>
</reference>
<accession>A0A4Y2X4N1</accession>
<evidence type="ECO:0000313" key="2">
    <source>
        <dbReference type="Proteomes" id="UP000499080"/>
    </source>
</evidence>
<protein>
    <submittedName>
        <fullName evidence="1">Uncharacterized protein</fullName>
    </submittedName>
</protein>
<organism evidence="1 2">
    <name type="scientific">Araneus ventricosus</name>
    <name type="common">Orbweaver spider</name>
    <name type="synonym">Epeira ventricosa</name>
    <dbReference type="NCBI Taxonomy" id="182803"/>
    <lineage>
        <taxon>Eukaryota</taxon>
        <taxon>Metazoa</taxon>
        <taxon>Ecdysozoa</taxon>
        <taxon>Arthropoda</taxon>
        <taxon>Chelicerata</taxon>
        <taxon>Arachnida</taxon>
        <taxon>Araneae</taxon>
        <taxon>Araneomorphae</taxon>
        <taxon>Entelegynae</taxon>
        <taxon>Araneoidea</taxon>
        <taxon>Araneidae</taxon>
        <taxon>Araneus</taxon>
    </lineage>
</organism>
<name>A0A4Y2X4N1_ARAVE</name>
<dbReference type="Proteomes" id="UP000499080">
    <property type="component" value="Unassembled WGS sequence"/>
</dbReference>
<dbReference type="AlphaFoldDB" id="A0A4Y2X4N1"/>